<feature type="transmembrane region" description="Helical" evidence="1">
    <location>
        <begin position="100"/>
        <end position="125"/>
    </location>
</feature>
<name>A0A0F9QJM0_9ZZZZ</name>
<protein>
    <submittedName>
        <fullName evidence="2">Uncharacterized protein</fullName>
    </submittedName>
</protein>
<gene>
    <name evidence="2" type="ORF">LCGC14_1007280</name>
</gene>
<proteinExistence type="predicted"/>
<dbReference type="EMBL" id="LAZR01003932">
    <property type="protein sequence ID" value="KKN13336.1"/>
    <property type="molecule type" value="Genomic_DNA"/>
</dbReference>
<evidence type="ECO:0000313" key="2">
    <source>
        <dbReference type="EMBL" id="KKN13336.1"/>
    </source>
</evidence>
<organism evidence="2">
    <name type="scientific">marine sediment metagenome</name>
    <dbReference type="NCBI Taxonomy" id="412755"/>
    <lineage>
        <taxon>unclassified sequences</taxon>
        <taxon>metagenomes</taxon>
        <taxon>ecological metagenomes</taxon>
    </lineage>
</organism>
<keyword evidence="1" id="KW-1133">Transmembrane helix</keyword>
<evidence type="ECO:0000256" key="1">
    <source>
        <dbReference type="SAM" id="Phobius"/>
    </source>
</evidence>
<keyword evidence="1" id="KW-0472">Membrane</keyword>
<accession>A0A0F9QJM0</accession>
<reference evidence="2" key="1">
    <citation type="journal article" date="2015" name="Nature">
        <title>Complex archaea that bridge the gap between prokaryotes and eukaryotes.</title>
        <authorList>
            <person name="Spang A."/>
            <person name="Saw J.H."/>
            <person name="Jorgensen S.L."/>
            <person name="Zaremba-Niedzwiedzka K."/>
            <person name="Martijn J."/>
            <person name="Lind A.E."/>
            <person name="van Eijk R."/>
            <person name="Schleper C."/>
            <person name="Guy L."/>
            <person name="Ettema T.J."/>
        </authorList>
    </citation>
    <scope>NUCLEOTIDE SEQUENCE</scope>
</reference>
<sequence length="133" mass="15136">MLGIFTAISTLATTWLAGRNEKQKAKIELDKAEVENKARLLRDTNVYNKEWEIAQLRDKDKSLRWLSFIIIASPFVVAIFDPDAVHYYFTVALSGVPNWWIKAFMGIMGAIWGLSSLKNITPAIISSFKRKSK</sequence>
<feature type="transmembrane region" description="Helical" evidence="1">
    <location>
        <begin position="63"/>
        <end position="80"/>
    </location>
</feature>
<dbReference type="AlphaFoldDB" id="A0A0F9QJM0"/>
<keyword evidence="1" id="KW-0812">Transmembrane</keyword>
<comment type="caution">
    <text evidence="2">The sequence shown here is derived from an EMBL/GenBank/DDBJ whole genome shotgun (WGS) entry which is preliminary data.</text>
</comment>